<comment type="caution">
    <text evidence="8">The sequence shown here is derived from an EMBL/GenBank/DDBJ whole genome shotgun (WGS) entry which is preliminary data.</text>
</comment>
<feature type="transmembrane region" description="Helical" evidence="6">
    <location>
        <begin position="179"/>
        <end position="204"/>
    </location>
</feature>
<keyword evidence="4 6" id="KW-0472">Membrane</keyword>
<dbReference type="GeneID" id="85327965"/>
<evidence type="ECO:0000256" key="5">
    <source>
        <dbReference type="SAM" id="MobiDB-lite"/>
    </source>
</evidence>
<feature type="transmembrane region" description="Helical" evidence="6">
    <location>
        <begin position="60"/>
        <end position="82"/>
    </location>
</feature>
<dbReference type="PANTHER" id="PTHR23112">
    <property type="entry name" value="G PROTEIN-COUPLED RECEPTOR 157-RELATED"/>
    <property type="match status" value="1"/>
</dbReference>
<evidence type="ECO:0000313" key="8">
    <source>
        <dbReference type="EMBL" id="KAK0734570.1"/>
    </source>
</evidence>
<dbReference type="RefSeq" id="XP_060303447.1">
    <property type="nucleotide sequence ID" value="XM_060444695.1"/>
</dbReference>
<feature type="region of interest" description="Disordered" evidence="5">
    <location>
        <begin position="294"/>
        <end position="313"/>
    </location>
</feature>
<keyword evidence="9" id="KW-1185">Reference proteome</keyword>
<protein>
    <recommendedName>
        <fullName evidence="7">G-protein coupled receptors family 2 profile 2 domain-containing protein</fullName>
    </recommendedName>
</protein>
<sequence length="513" mass="56320">MGLKIVPGESGYMNLTTPQRETIQHVERFGASLSLAGVALIFVAYALFKRLRTVPNTFIVFASIANVGATTACLIGYAGIIAGDDSGLCRVQAFLLEMFMQSDPWWSLAMAVNVYMVFFMAANPNSFREYIWVYCLICFGLPLLPAVICLFYAPNNVRIYGNATLWCWIGDTYNQLRIFLYYLPIWMCIVLSAVIYVAVGYHVFHQRNQLRNLTLSNQAKDLPGTDAGGSAEKSWAAAATSTSTSHDPTSLVSYLTPSQNMPHAAPADIPPTPLQSLAGQPGFYGTVTTEVQVTAESSDNQTPPSTPAPSIAPVLQSVHPTAPLHDWTSRYDDIESCSPMSPVSTNPFMTISSISSSHVRERRKGKKQRFRVWHKFVGKLRNLDPIKLAYLRTSFVFAISVLVTWTPSSINRVFSIAHPSATSFKLNLASAVVLPLQGVWNAVIFCATSWAVLTDEMGDLKDRWWPGLRSQRLGSGVSGFRDRGPQCHSGGQEMTSPTSPRVGTVRVIRGGSL</sequence>
<dbReference type="AlphaFoldDB" id="A0AA40EC57"/>
<feature type="transmembrane region" description="Helical" evidence="6">
    <location>
        <begin position="105"/>
        <end position="123"/>
    </location>
</feature>
<feature type="domain" description="G-protein coupled receptors family 2 profile 2" evidence="7">
    <location>
        <begin position="23"/>
        <end position="208"/>
    </location>
</feature>
<dbReference type="InterPro" id="IPR017981">
    <property type="entry name" value="GPCR_2-like_7TM"/>
</dbReference>
<proteinExistence type="predicted"/>
<dbReference type="GO" id="GO:0005886">
    <property type="term" value="C:plasma membrane"/>
    <property type="evidence" value="ECO:0007669"/>
    <property type="project" value="TreeGrafter"/>
</dbReference>
<dbReference type="GO" id="GO:0007189">
    <property type="term" value="P:adenylate cyclase-activating G protein-coupled receptor signaling pathway"/>
    <property type="evidence" value="ECO:0007669"/>
    <property type="project" value="TreeGrafter"/>
</dbReference>
<evidence type="ECO:0000259" key="7">
    <source>
        <dbReference type="PROSITE" id="PS50261"/>
    </source>
</evidence>
<dbReference type="InterPro" id="IPR000832">
    <property type="entry name" value="GPCR_2_secretin-like"/>
</dbReference>
<evidence type="ECO:0000256" key="2">
    <source>
        <dbReference type="ARBA" id="ARBA00022692"/>
    </source>
</evidence>
<dbReference type="GO" id="GO:0004930">
    <property type="term" value="F:G protein-coupled receptor activity"/>
    <property type="evidence" value="ECO:0007669"/>
    <property type="project" value="InterPro"/>
</dbReference>
<feature type="transmembrane region" description="Helical" evidence="6">
    <location>
        <begin position="130"/>
        <end position="153"/>
    </location>
</feature>
<comment type="subcellular location">
    <subcellularLocation>
        <location evidence="1">Membrane</location>
        <topology evidence="1">Multi-pass membrane protein</topology>
    </subcellularLocation>
</comment>
<dbReference type="Proteomes" id="UP001172101">
    <property type="component" value="Unassembled WGS sequence"/>
</dbReference>
<gene>
    <name evidence="8" type="ORF">B0T26DRAFT_746463</name>
</gene>
<dbReference type="Gene3D" id="1.20.1070.10">
    <property type="entry name" value="Rhodopsin 7-helix transmembrane proteins"/>
    <property type="match status" value="1"/>
</dbReference>
<dbReference type="PANTHER" id="PTHR23112:SF0">
    <property type="entry name" value="TRANSMEMBRANE PROTEIN 116"/>
    <property type="match status" value="1"/>
</dbReference>
<feature type="region of interest" description="Disordered" evidence="5">
    <location>
        <begin position="225"/>
        <end position="257"/>
    </location>
</feature>
<accession>A0AA40EC57</accession>
<feature type="transmembrane region" description="Helical" evidence="6">
    <location>
        <begin position="29"/>
        <end position="48"/>
    </location>
</feature>
<keyword evidence="2 6" id="KW-0812">Transmembrane</keyword>
<feature type="transmembrane region" description="Helical" evidence="6">
    <location>
        <begin position="428"/>
        <end position="453"/>
    </location>
</feature>
<dbReference type="SUPFAM" id="SSF81321">
    <property type="entry name" value="Family A G protein-coupled receptor-like"/>
    <property type="match status" value="1"/>
</dbReference>
<evidence type="ECO:0000256" key="4">
    <source>
        <dbReference type="ARBA" id="ARBA00023136"/>
    </source>
</evidence>
<feature type="compositionally biased region" description="Low complexity" evidence="5">
    <location>
        <begin position="228"/>
        <end position="250"/>
    </location>
</feature>
<evidence type="ECO:0000256" key="1">
    <source>
        <dbReference type="ARBA" id="ARBA00004141"/>
    </source>
</evidence>
<dbReference type="EMBL" id="JAUIRO010000001">
    <property type="protein sequence ID" value="KAK0734570.1"/>
    <property type="molecule type" value="Genomic_DNA"/>
</dbReference>
<dbReference type="Pfam" id="PF00002">
    <property type="entry name" value="7tm_2"/>
    <property type="match status" value="1"/>
</dbReference>
<dbReference type="GO" id="GO:0007166">
    <property type="term" value="P:cell surface receptor signaling pathway"/>
    <property type="evidence" value="ECO:0007669"/>
    <property type="project" value="InterPro"/>
</dbReference>
<evidence type="ECO:0000256" key="6">
    <source>
        <dbReference type="SAM" id="Phobius"/>
    </source>
</evidence>
<reference evidence="8" key="1">
    <citation type="submission" date="2023-06" db="EMBL/GenBank/DDBJ databases">
        <title>Genome-scale phylogeny and comparative genomics of the fungal order Sordariales.</title>
        <authorList>
            <consortium name="Lawrence Berkeley National Laboratory"/>
            <person name="Hensen N."/>
            <person name="Bonometti L."/>
            <person name="Westerberg I."/>
            <person name="Brannstrom I.O."/>
            <person name="Guillou S."/>
            <person name="Cros-Aarteil S."/>
            <person name="Calhoun S."/>
            <person name="Haridas S."/>
            <person name="Kuo A."/>
            <person name="Mondo S."/>
            <person name="Pangilinan J."/>
            <person name="Riley R."/>
            <person name="LaButti K."/>
            <person name="Andreopoulos B."/>
            <person name="Lipzen A."/>
            <person name="Chen C."/>
            <person name="Yanf M."/>
            <person name="Daum C."/>
            <person name="Ng V."/>
            <person name="Clum A."/>
            <person name="Steindorff A."/>
            <person name="Ohm R."/>
            <person name="Martin F."/>
            <person name="Silar P."/>
            <person name="Natvig D."/>
            <person name="Lalanne C."/>
            <person name="Gautier V."/>
            <person name="Ament-velasquez S.L."/>
            <person name="Kruys A."/>
            <person name="Hutchinson M.I."/>
            <person name="Powell A.J."/>
            <person name="Barry K."/>
            <person name="Miller A.N."/>
            <person name="Grigoriev I.V."/>
            <person name="Debuchy R."/>
            <person name="Gladieux P."/>
            <person name="Thoren M.H."/>
            <person name="Johannesson H."/>
        </authorList>
    </citation>
    <scope>NUCLEOTIDE SEQUENCE</scope>
    <source>
        <strain evidence="8">SMH2392-1A</strain>
    </source>
</reference>
<feature type="transmembrane region" description="Helical" evidence="6">
    <location>
        <begin position="389"/>
        <end position="408"/>
    </location>
</feature>
<dbReference type="PROSITE" id="PS50261">
    <property type="entry name" value="G_PROTEIN_RECEP_F2_4"/>
    <property type="match status" value="1"/>
</dbReference>
<keyword evidence="3 6" id="KW-1133">Transmembrane helix</keyword>
<evidence type="ECO:0000256" key="3">
    <source>
        <dbReference type="ARBA" id="ARBA00022989"/>
    </source>
</evidence>
<organism evidence="8 9">
    <name type="scientific">Lasiosphaeria miniovina</name>
    <dbReference type="NCBI Taxonomy" id="1954250"/>
    <lineage>
        <taxon>Eukaryota</taxon>
        <taxon>Fungi</taxon>
        <taxon>Dikarya</taxon>
        <taxon>Ascomycota</taxon>
        <taxon>Pezizomycotina</taxon>
        <taxon>Sordariomycetes</taxon>
        <taxon>Sordariomycetidae</taxon>
        <taxon>Sordariales</taxon>
        <taxon>Lasiosphaeriaceae</taxon>
        <taxon>Lasiosphaeria</taxon>
    </lineage>
</organism>
<name>A0AA40EC57_9PEZI</name>
<evidence type="ECO:0000313" key="9">
    <source>
        <dbReference type="Proteomes" id="UP001172101"/>
    </source>
</evidence>